<organism evidence="4 5">
    <name type="scientific">Muricoccus pecuniae</name>
    <dbReference type="NCBI Taxonomy" id="693023"/>
    <lineage>
        <taxon>Bacteria</taxon>
        <taxon>Pseudomonadati</taxon>
        <taxon>Pseudomonadota</taxon>
        <taxon>Alphaproteobacteria</taxon>
        <taxon>Acetobacterales</taxon>
        <taxon>Roseomonadaceae</taxon>
        <taxon>Muricoccus</taxon>
    </lineage>
</organism>
<evidence type="ECO:0000259" key="2">
    <source>
        <dbReference type="PROSITE" id="PS50883"/>
    </source>
</evidence>
<dbReference type="PROSITE" id="PS50887">
    <property type="entry name" value="GGDEF"/>
    <property type="match status" value="1"/>
</dbReference>
<dbReference type="SMART" id="SM00267">
    <property type="entry name" value="GGDEF"/>
    <property type="match status" value="1"/>
</dbReference>
<dbReference type="Proteomes" id="UP000580654">
    <property type="component" value="Unassembled WGS sequence"/>
</dbReference>
<dbReference type="FunFam" id="3.30.70.270:FF:000001">
    <property type="entry name" value="Diguanylate cyclase domain protein"/>
    <property type="match status" value="1"/>
</dbReference>
<keyword evidence="1" id="KW-0812">Transmembrane</keyword>
<dbReference type="AlphaFoldDB" id="A0A840Y0D3"/>
<dbReference type="InterPro" id="IPR001633">
    <property type="entry name" value="EAL_dom"/>
</dbReference>
<dbReference type="InterPro" id="IPR043128">
    <property type="entry name" value="Rev_trsase/Diguanyl_cyclase"/>
</dbReference>
<reference evidence="4 5" key="1">
    <citation type="submission" date="2020-08" db="EMBL/GenBank/DDBJ databases">
        <title>Genomic Encyclopedia of Type Strains, Phase IV (KMG-IV): sequencing the most valuable type-strain genomes for metagenomic binning, comparative biology and taxonomic classification.</title>
        <authorList>
            <person name="Goeker M."/>
        </authorList>
    </citation>
    <scope>NUCLEOTIDE SEQUENCE [LARGE SCALE GENOMIC DNA]</scope>
    <source>
        <strain evidence="4 5">DSM 25622</strain>
    </source>
</reference>
<dbReference type="PANTHER" id="PTHR44757:SF2">
    <property type="entry name" value="BIOFILM ARCHITECTURE MAINTENANCE PROTEIN MBAA"/>
    <property type="match status" value="1"/>
</dbReference>
<evidence type="ECO:0000313" key="5">
    <source>
        <dbReference type="Proteomes" id="UP000580654"/>
    </source>
</evidence>
<dbReference type="SMART" id="SM00052">
    <property type="entry name" value="EAL"/>
    <property type="match status" value="1"/>
</dbReference>
<evidence type="ECO:0000259" key="3">
    <source>
        <dbReference type="PROSITE" id="PS50887"/>
    </source>
</evidence>
<protein>
    <submittedName>
        <fullName evidence="4">Diguanylate cyclase (GGDEF)-like protein</fullName>
    </submittedName>
</protein>
<feature type="transmembrane region" description="Helical" evidence="1">
    <location>
        <begin position="42"/>
        <end position="67"/>
    </location>
</feature>
<dbReference type="Pfam" id="PF00563">
    <property type="entry name" value="EAL"/>
    <property type="match status" value="1"/>
</dbReference>
<dbReference type="InterPro" id="IPR035919">
    <property type="entry name" value="EAL_sf"/>
</dbReference>
<dbReference type="InterPro" id="IPR000160">
    <property type="entry name" value="GGDEF_dom"/>
</dbReference>
<dbReference type="GO" id="GO:0003824">
    <property type="term" value="F:catalytic activity"/>
    <property type="evidence" value="ECO:0007669"/>
    <property type="project" value="UniProtKB-ARBA"/>
</dbReference>
<evidence type="ECO:0000313" key="4">
    <source>
        <dbReference type="EMBL" id="MBB5694175.1"/>
    </source>
</evidence>
<feature type="domain" description="EAL" evidence="2">
    <location>
        <begin position="383"/>
        <end position="633"/>
    </location>
</feature>
<dbReference type="InterPro" id="IPR029787">
    <property type="entry name" value="Nucleotide_cyclase"/>
</dbReference>
<evidence type="ECO:0000256" key="1">
    <source>
        <dbReference type="SAM" id="Phobius"/>
    </source>
</evidence>
<sequence>MSVSILIGQGPVTQLLARTARACGLVRGETDVPEEEAAPNRAVTLTVTTLAGLAALVIAATVPITYLSAARYRVLGALEASATLHAAEIAELARANPALWEFDGLRVSAPARGRASSERRRVLDVKGRLIIESVPGEELAWPVLTHREPVMQDGKLVGQAEAARSMRGPLLTTGLLALCSALLGGLIFAVLRVLPLRLLNQALARASYLAAHDLLTGLPNRRLFGDRLKHALAASRREGTSLAVLCLDLDRFKEVNDTLGHAAGDQLLKVVAARMTAVLRESDTLARLGGDEFAVVQPKASQPEASDALARRLISVLEEPIDLDGHVVTVGVSIGIAMAETDGQASAVQLMRDADLALYQAKENGRGGYSFFSPEMNRKLVERRALEADLRLALEKGGLYLVYQPQVDLESGAITGAEALLRWERPGIGNMPPDRFISVAEETGLIGQIGAWTLMQACHEAVSWPEGMSVAVNVSPVQFRQGGLYDAVVAALESSGLAPGCLEIEITEGVLLNDTDETLAILRRLRGLGIRIAMDDFGTGYSSLGYLQKFPFDKVKIDRSFISHLGEDRSAEAIVRAVVGMSHALGVRTIAEGVETQAQAELLRDKGCEAVQGFLFGRPMSAGNLAEQMAAPRA</sequence>
<comment type="caution">
    <text evidence="4">The sequence shown here is derived from an EMBL/GenBank/DDBJ whole genome shotgun (WGS) entry which is preliminary data.</text>
</comment>
<proteinExistence type="predicted"/>
<feature type="transmembrane region" description="Helical" evidence="1">
    <location>
        <begin position="170"/>
        <end position="191"/>
    </location>
</feature>
<feature type="domain" description="GGDEF" evidence="3">
    <location>
        <begin position="240"/>
        <end position="374"/>
    </location>
</feature>
<dbReference type="SUPFAM" id="SSF55073">
    <property type="entry name" value="Nucleotide cyclase"/>
    <property type="match status" value="1"/>
</dbReference>
<dbReference type="PROSITE" id="PS50883">
    <property type="entry name" value="EAL"/>
    <property type="match status" value="1"/>
</dbReference>
<name>A0A840Y0D3_9PROT</name>
<dbReference type="EMBL" id="JACIJD010000009">
    <property type="protein sequence ID" value="MBB5694175.1"/>
    <property type="molecule type" value="Genomic_DNA"/>
</dbReference>
<dbReference type="Pfam" id="PF00990">
    <property type="entry name" value="GGDEF"/>
    <property type="match status" value="1"/>
</dbReference>
<keyword evidence="1" id="KW-1133">Transmembrane helix</keyword>
<dbReference type="NCBIfam" id="TIGR00254">
    <property type="entry name" value="GGDEF"/>
    <property type="match status" value="1"/>
</dbReference>
<dbReference type="CDD" id="cd01949">
    <property type="entry name" value="GGDEF"/>
    <property type="match status" value="1"/>
</dbReference>
<dbReference type="Gene3D" id="3.30.70.270">
    <property type="match status" value="1"/>
</dbReference>
<dbReference type="CDD" id="cd01948">
    <property type="entry name" value="EAL"/>
    <property type="match status" value="1"/>
</dbReference>
<dbReference type="Gene3D" id="3.20.20.450">
    <property type="entry name" value="EAL domain"/>
    <property type="match status" value="1"/>
</dbReference>
<dbReference type="SUPFAM" id="SSF141868">
    <property type="entry name" value="EAL domain-like"/>
    <property type="match status" value="1"/>
</dbReference>
<dbReference type="PANTHER" id="PTHR44757">
    <property type="entry name" value="DIGUANYLATE CYCLASE DGCP"/>
    <property type="match status" value="1"/>
</dbReference>
<dbReference type="InterPro" id="IPR052155">
    <property type="entry name" value="Biofilm_reg_signaling"/>
</dbReference>
<accession>A0A840Y0D3</accession>
<dbReference type="RefSeq" id="WP_184517775.1">
    <property type="nucleotide sequence ID" value="NZ_JACIJD010000009.1"/>
</dbReference>
<gene>
    <name evidence="4" type="ORF">FHS87_002220</name>
</gene>
<keyword evidence="1" id="KW-0472">Membrane</keyword>
<keyword evidence="5" id="KW-1185">Reference proteome</keyword>